<evidence type="ECO:0000313" key="1">
    <source>
        <dbReference type="EMBL" id="MDF0593040.1"/>
    </source>
</evidence>
<organism evidence="1 2">
    <name type="scientific">Candidatus Methanocrinis alkalitolerans</name>
    <dbReference type="NCBI Taxonomy" id="3033395"/>
    <lineage>
        <taxon>Archaea</taxon>
        <taxon>Methanobacteriati</taxon>
        <taxon>Methanobacteriota</taxon>
        <taxon>Stenosarchaea group</taxon>
        <taxon>Methanomicrobia</taxon>
        <taxon>Methanotrichales</taxon>
        <taxon>Methanotrichaceae</taxon>
        <taxon>Methanocrinis</taxon>
    </lineage>
</organism>
<comment type="caution">
    <text evidence="1">The sequence shown here is derived from an EMBL/GenBank/DDBJ whole genome shotgun (WGS) entry which is preliminary data.</text>
</comment>
<keyword evidence="2" id="KW-1185">Reference proteome</keyword>
<dbReference type="EMBL" id="JARFPL010000013">
    <property type="protein sequence ID" value="MDF0593040.1"/>
    <property type="molecule type" value="Genomic_DNA"/>
</dbReference>
<name>A0ABT5XEA5_9EURY</name>
<sequence>MELIEKATKDFEEGKRRNIAVISDPFYGESELLEWVWERAGGGALRVKAGSLKEDFEILERSSAKIAIVEEAHRLYLRKIGGFDLMDRFINFVSSSERLFITTWNSFSWKYLDEVLGIGQHFPMKIELPGMDAGKIRDMLLSGYEEGELTFLEEEEDETEEPKILKRSSFKISLLGERIEIPRPEVDLSSIRSRFHKGEEKRPPMEIFFGKLARISDGNPGVAELLWKEALDYPEVRNSLIDLPSIDLDLDDSFALNVILSMGSVDLAALSEVLEPTGTSAERAAALLEERGLVFIDGEVVSLRAEALKRTAEHLRRARLVW</sequence>
<gene>
    <name evidence="1" type="ORF">P0O24_05520</name>
</gene>
<protein>
    <submittedName>
        <fullName evidence="1">Uncharacterized protein</fullName>
    </submittedName>
</protein>
<accession>A0ABT5XEA5</accession>
<reference evidence="1 2" key="1">
    <citation type="submission" date="2023-03" db="EMBL/GenBank/DDBJ databases">
        <title>Whole genome sequencing of Methanotrichaceae archaeon M04Ac.</title>
        <authorList>
            <person name="Khomyakova M.A."/>
            <person name="Merkel A.Y."/>
            <person name="Slobodkin A.I."/>
        </authorList>
    </citation>
    <scope>NUCLEOTIDE SEQUENCE [LARGE SCALE GENOMIC DNA]</scope>
    <source>
        <strain evidence="1 2">M04Ac</strain>
    </source>
</reference>
<evidence type="ECO:0000313" key="2">
    <source>
        <dbReference type="Proteomes" id="UP001215956"/>
    </source>
</evidence>
<proteinExistence type="predicted"/>
<dbReference type="Proteomes" id="UP001215956">
    <property type="component" value="Unassembled WGS sequence"/>
</dbReference>